<organism evidence="12 13">
    <name type="scientific">Oikopleura dioica</name>
    <name type="common">Tunicate</name>
    <dbReference type="NCBI Taxonomy" id="34765"/>
    <lineage>
        <taxon>Eukaryota</taxon>
        <taxon>Metazoa</taxon>
        <taxon>Chordata</taxon>
        <taxon>Tunicata</taxon>
        <taxon>Appendicularia</taxon>
        <taxon>Copelata</taxon>
        <taxon>Oikopleuridae</taxon>
        <taxon>Oikopleura</taxon>
    </lineage>
</organism>
<keyword evidence="5 11" id="KW-0863">Zinc-finger</keyword>
<keyword evidence="4 11" id="KW-0227">DNA damage</keyword>
<dbReference type="Proteomes" id="UP001158576">
    <property type="component" value="Chromosome XSR"/>
</dbReference>
<keyword evidence="6 11" id="KW-0862">Zinc</keyword>
<evidence type="ECO:0000256" key="4">
    <source>
        <dbReference type="ARBA" id="ARBA00022763"/>
    </source>
</evidence>
<evidence type="ECO:0000256" key="6">
    <source>
        <dbReference type="ARBA" id="ARBA00022833"/>
    </source>
</evidence>
<protein>
    <recommendedName>
        <fullName evidence="11">General transcription factor IIH subunit 3</fullName>
    </recommendedName>
    <alternativeName>
        <fullName evidence="11">General transcription factor IIH polypeptide 3</fullName>
    </alternativeName>
</protein>
<keyword evidence="7 11" id="KW-0805">Transcription regulation</keyword>
<reference evidence="12 13" key="1">
    <citation type="submission" date="2021-04" db="EMBL/GenBank/DDBJ databases">
        <authorList>
            <person name="Bliznina A."/>
        </authorList>
    </citation>
    <scope>NUCLEOTIDE SEQUENCE [LARGE SCALE GENOMIC DNA]</scope>
</reference>
<evidence type="ECO:0000256" key="8">
    <source>
        <dbReference type="ARBA" id="ARBA00023163"/>
    </source>
</evidence>
<comment type="subcellular location">
    <subcellularLocation>
        <location evidence="1 11">Nucleus</location>
    </subcellularLocation>
</comment>
<comment type="similarity">
    <text evidence="2 11">Belongs to the TFB4 family.</text>
</comment>
<keyword evidence="10 11" id="KW-0539">Nucleus</keyword>
<keyword evidence="3 11" id="KW-0479">Metal-binding</keyword>
<evidence type="ECO:0000256" key="5">
    <source>
        <dbReference type="ARBA" id="ARBA00022771"/>
    </source>
</evidence>
<sequence>MNDALQLRAESRSSLIAVVLDLNPLAWGFKAAQDAQRTSKSESFVQALDATLTFISSYLLMTHGNQVVVVGAHPLGAEILHPTNEYSGNTASMVNRQIEAKINDLCRSTLLDDSITDVSTSPSSRFNNALSKALCCINRMKSDKSNMPARLLVLKCGGDFLSHQYLPLINCAYAAEHLKVSIDAVVLEAEVDIPVFQQMVDVTGGVYSRVTEPATLLQTLLTYHLPDDDARKILSKVPSTPVDSRAVCFKTRTVTDIGYVCSVCLSVYKMLTPICITCKTVLKLPGMPPSRKRKREK</sequence>
<evidence type="ECO:0000313" key="12">
    <source>
        <dbReference type="EMBL" id="CAG5099355.1"/>
    </source>
</evidence>
<dbReference type="EMBL" id="OU015569">
    <property type="protein sequence ID" value="CAG5099355.1"/>
    <property type="molecule type" value="Genomic_DNA"/>
</dbReference>
<dbReference type="Gene3D" id="3.40.50.410">
    <property type="entry name" value="von Willebrand factor, type A domain"/>
    <property type="match status" value="1"/>
</dbReference>
<keyword evidence="13" id="KW-1185">Reference proteome</keyword>
<evidence type="ECO:0000256" key="10">
    <source>
        <dbReference type="ARBA" id="ARBA00023242"/>
    </source>
</evidence>
<proteinExistence type="inferred from homology"/>
<keyword evidence="9 11" id="KW-0234">DNA repair</keyword>
<name>A0ABN7SG81_OIKDI</name>
<dbReference type="PANTHER" id="PTHR12831:SF0">
    <property type="entry name" value="GENERAL TRANSCRIPTION FACTOR IIH SUBUNIT 3"/>
    <property type="match status" value="1"/>
</dbReference>
<evidence type="ECO:0000256" key="3">
    <source>
        <dbReference type="ARBA" id="ARBA00022723"/>
    </source>
</evidence>
<evidence type="ECO:0000256" key="1">
    <source>
        <dbReference type="ARBA" id="ARBA00004123"/>
    </source>
</evidence>
<gene>
    <name evidence="12" type="ORF">OKIOD_LOCUS8034</name>
</gene>
<dbReference type="InterPro" id="IPR036465">
    <property type="entry name" value="vWFA_dom_sf"/>
</dbReference>
<comment type="subunit">
    <text evidence="11">Part of a TFIID-containing RNA polymerase II pre-initiation complex that is composed of TBP and at least GTF2A1, GTF2A2, GTF2E1, GTF2E2, GTF2F1, GTF2H2, GTF2H3, GTF2H4, GTF2H5, GTF2B, TCEA1, ERCC2, ERCC3, TAF1, TAF2, TAF3, TAF4, TAF5, TAF6, TAF7, TAF8, TAF9, TAF10, TAF11, TAF12 and TAF13. Component of the 7-subunit TFIIH core complex composed of XPB/ERCC3, XPD/ERCC2, GTF2H1, GTF2H2, GTF2H3, GTF2H4 and GTF2H5, which is active in NER. The core complex associates with the 3-subunit CDK-activating kinase (CAK) module composed of CCNH/cyclin H, CDK7 and MNAT1 to form the 10-subunit holoenzyme (holo-TFIIH) active in transcription. Interacts with RARA; the interaction requires prior phosphorylation of RARA on 'Ser-369' which then enhances interaction of RARA with CDK7.</text>
</comment>
<accession>A0ABN7SG81</accession>
<evidence type="ECO:0000313" key="13">
    <source>
        <dbReference type="Proteomes" id="UP001158576"/>
    </source>
</evidence>
<dbReference type="Pfam" id="PF03850">
    <property type="entry name" value="Tfb4"/>
    <property type="match status" value="1"/>
</dbReference>
<dbReference type="InterPro" id="IPR004600">
    <property type="entry name" value="TFIIH_Tfb4/GTF2H3"/>
</dbReference>
<dbReference type="SUPFAM" id="SSF53300">
    <property type="entry name" value="vWA-like"/>
    <property type="match status" value="1"/>
</dbReference>
<evidence type="ECO:0000256" key="7">
    <source>
        <dbReference type="ARBA" id="ARBA00023015"/>
    </source>
</evidence>
<comment type="function">
    <text evidence="11">Component of the general transcription and DNA repair factor IIH (TFIIH) core complex, which is involved in general and transcription-coupled nucleotide excision repair (NER) of damaged DNA and, when complexed to CAK, in RNA transcription by RNA polymerase II. In NER, TFIIH acts by opening DNA around the lesion to allow the excision of the damaged oligonucleotide and its replacement by a new DNA fragment. In transcription, TFIIH has an essential role in transcription initiation. When the pre-initiation complex (PIC) has been established, TFIIH is required for promoter opening and promoter escape. Phosphorylation of the C-terminal tail (CTD) of the largest subunit of RNA polymerase II by the kinase module CAK controls the initiation of transcription.</text>
</comment>
<evidence type="ECO:0000256" key="9">
    <source>
        <dbReference type="ARBA" id="ARBA00023204"/>
    </source>
</evidence>
<evidence type="ECO:0000256" key="11">
    <source>
        <dbReference type="RuleBase" id="RU368090"/>
    </source>
</evidence>
<keyword evidence="8 11" id="KW-0804">Transcription</keyword>
<dbReference type="PANTHER" id="PTHR12831">
    <property type="entry name" value="TRANSCRIPTION INITIATION FACTOR IIH TFIIH , POLYPEPTIDE 3-RELATED"/>
    <property type="match status" value="1"/>
</dbReference>
<evidence type="ECO:0000256" key="2">
    <source>
        <dbReference type="ARBA" id="ARBA00005273"/>
    </source>
</evidence>